<name>A0A917J6K6_9SPHI</name>
<evidence type="ECO:0000313" key="3">
    <source>
        <dbReference type="Proteomes" id="UP000662074"/>
    </source>
</evidence>
<dbReference type="InterPro" id="IPR050904">
    <property type="entry name" value="Adhesion/Biosynth-related"/>
</dbReference>
<dbReference type="AlphaFoldDB" id="A0A917J6K6"/>
<protein>
    <recommendedName>
        <fullName evidence="1">FAS1 domain-containing protein</fullName>
    </recommendedName>
</protein>
<evidence type="ECO:0000259" key="1">
    <source>
        <dbReference type="PROSITE" id="PS50213"/>
    </source>
</evidence>
<gene>
    <name evidence="2" type="ORF">GCM10011425_12300</name>
</gene>
<dbReference type="Gene3D" id="2.30.180.10">
    <property type="entry name" value="FAS1 domain"/>
    <property type="match status" value="2"/>
</dbReference>
<dbReference type="SMART" id="SM00554">
    <property type="entry name" value="FAS1"/>
    <property type="match status" value="1"/>
</dbReference>
<dbReference type="Pfam" id="PF02469">
    <property type="entry name" value="Fasciclin"/>
    <property type="match status" value="1"/>
</dbReference>
<dbReference type="InterPro" id="IPR000782">
    <property type="entry name" value="FAS1_domain"/>
</dbReference>
<reference evidence="2" key="1">
    <citation type="journal article" date="2014" name="Int. J. Syst. Evol. Microbiol.">
        <title>Complete genome sequence of Corynebacterium casei LMG S-19264T (=DSM 44701T), isolated from a smear-ripened cheese.</title>
        <authorList>
            <consortium name="US DOE Joint Genome Institute (JGI-PGF)"/>
            <person name="Walter F."/>
            <person name="Albersmeier A."/>
            <person name="Kalinowski J."/>
            <person name="Ruckert C."/>
        </authorList>
    </citation>
    <scope>NUCLEOTIDE SEQUENCE</scope>
    <source>
        <strain evidence="2">CCM 8711</strain>
    </source>
</reference>
<dbReference type="PANTHER" id="PTHR10900:SF77">
    <property type="entry name" value="FI19380P1"/>
    <property type="match status" value="1"/>
</dbReference>
<dbReference type="InterPro" id="IPR036378">
    <property type="entry name" value="FAS1_dom_sf"/>
</dbReference>
<dbReference type="Proteomes" id="UP000662074">
    <property type="component" value="Unassembled WGS sequence"/>
</dbReference>
<dbReference type="PROSITE" id="PS50213">
    <property type="entry name" value="FAS1"/>
    <property type="match status" value="2"/>
</dbReference>
<evidence type="ECO:0000313" key="2">
    <source>
        <dbReference type="EMBL" id="GGI50018.1"/>
    </source>
</evidence>
<organism evidence="2 3">
    <name type="scientific">Mucilaginibacter galii</name>
    <dbReference type="NCBI Taxonomy" id="2005073"/>
    <lineage>
        <taxon>Bacteria</taxon>
        <taxon>Pseudomonadati</taxon>
        <taxon>Bacteroidota</taxon>
        <taxon>Sphingobacteriia</taxon>
        <taxon>Sphingobacteriales</taxon>
        <taxon>Sphingobacteriaceae</taxon>
        <taxon>Mucilaginibacter</taxon>
    </lineage>
</organism>
<dbReference type="SUPFAM" id="SSF82153">
    <property type="entry name" value="FAS1 domain"/>
    <property type="match status" value="2"/>
</dbReference>
<dbReference type="PANTHER" id="PTHR10900">
    <property type="entry name" value="PERIOSTIN-RELATED"/>
    <property type="match status" value="1"/>
</dbReference>
<feature type="domain" description="FAS1" evidence="1">
    <location>
        <begin position="174"/>
        <end position="336"/>
    </location>
</feature>
<keyword evidence="3" id="KW-1185">Reference proteome</keyword>
<feature type="domain" description="FAS1" evidence="1">
    <location>
        <begin position="32"/>
        <end position="170"/>
    </location>
</feature>
<sequence>MPAVIVILGILSVIGFNSCKREHITYSTTSDVNMYSYLEQNPDQFSMFKQIVDKAGFSTFINTYGTYTLFAPNNTGVTAYLKANGKASVDNIDEATAKKIVSISLIADTINTQLFTDGKMRAPTTSGQFLITGANNVGGVSSITINRQANLVKGNVRLGNGILHVIDNVLLPAEQTLAKMVEQNPNYSIFSEALKATGFYDSLNVAATSATNPSRKFLTLIAQTNAVFNAAGIADFNALKAKYSTKGNPKDPTDSLYLFVAYRVFPELSYLSDVVAASSHPTLAPLEVTTSMLDGEKVLLNNDYFNGVLEPGVSLDRTLSDNSASNGVLHSSASNYKIKVRKPTAVYFDFGDQPEIRRAPGVYRGIDKSIVFEPGELSEVTWINQRTSGHQQFTYKTEPAVPRAGEYFYGNDFTYWGLRFQPDPKGGMSQIEFKTPLLVRGRYKVWIDWRRDAGTSPIVVSFDGQALPNTFFVSEIVNDNQSDALLESKFLKRYSESPVTGNSNGMVSKMVGIINVTTTDRHYIRFNATGAVGKQIGMDCVEFRPVDMASQILPKLYRDGTLRY</sequence>
<accession>A0A917J6K6</accession>
<comment type="caution">
    <text evidence="2">The sequence shown here is derived from an EMBL/GenBank/DDBJ whole genome shotgun (WGS) entry which is preliminary data.</text>
</comment>
<dbReference type="RefSeq" id="WP_188414809.1">
    <property type="nucleotide sequence ID" value="NZ_BMDO01000002.1"/>
</dbReference>
<dbReference type="EMBL" id="BMDO01000002">
    <property type="protein sequence ID" value="GGI50018.1"/>
    <property type="molecule type" value="Genomic_DNA"/>
</dbReference>
<proteinExistence type="predicted"/>
<reference evidence="2" key="2">
    <citation type="submission" date="2020-09" db="EMBL/GenBank/DDBJ databases">
        <authorList>
            <person name="Sun Q."/>
            <person name="Sedlacek I."/>
        </authorList>
    </citation>
    <scope>NUCLEOTIDE SEQUENCE</scope>
    <source>
        <strain evidence="2">CCM 8711</strain>
    </source>
</reference>